<comment type="caution">
    <text evidence="1">The sequence shown here is derived from an EMBL/GenBank/DDBJ whole genome shotgun (WGS) entry which is preliminary data.</text>
</comment>
<evidence type="ECO:0008006" key="3">
    <source>
        <dbReference type="Google" id="ProtNLM"/>
    </source>
</evidence>
<sequence>MTNRNESGIGRKEFLKTMGLGTVSLFTPDIAPKPGLLTQLITQPIKIYDNYPRGVQYYGLSECLGDIKVGDQVELKCFPDHKHDRFAVGVE</sequence>
<dbReference type="RefSeq" id="WP_206579233.1">
    <property type="nucleotide sequence ID" value="NZ_JAFKCT010000007.1"/>
</dbReference>
<keyword evidence="2" id="KW-1185">Reference proteome</keyword>
<proteinExistence type="predicted"/>
<organism evidence="1 2">
    <name type="scientific">Algoriphagus oliviformis</name>
    <dbReference type="NCBI Taxonomy" id="2811231"/>
    <lineage>
        <taxon>Bacteria</taxon>
        <taxon>Pseudomonadati</taxon>
        <taxon>Bacteroidota</taxon>
        <taxon>Cytophagia</taxon>
        <taxon>Cytophagales</taxon>
        <taxon>Cyclobacteriaceae</taxon>
        <taxon>Algoriphagus</taxon>
    </lineage>
</organism>
<gene>
    <name evidence="1" type="ORF">J0A68_15975</name>
</gene>
<name>A0ABS3C5Q7_9BACT</name>
<dbReference type="Proteomes" id="UP000664317">
    <property type="component" value="Unassembled WGS sequence"/>
</dbReference>
<accession>A0ABS3C5Q7</accession>
<evidence type="ECO:0000313" key="2">
    <source>
        <dbReference type="Proteomes" id="UP000664317"/>
    </source>
</evidence>
<dbReference type="EMBL" id="JAFKCT010000007">
    <property type="protein sequence ID" value="MBN7812452.1"/>
    <property type="molecule type" value="Genomic_DNA"/>
</dbReference>
<reference evidence="1 2" key="1">
    <citation type="submission" date="2021-03" db="EMBL/GenBank/DDBJ databases">
        <title>novel species isolated from a fishpond in China.</title>
        <authorList>
            <person name="Lu H."/>
            <person name="Cai Z."/>
        </authorList>
    </citation>
    <scope>NUCLEOTIDE SEQUENCE [LARGE SCALE GENOMIC DNA]</scope>
    <source>
        <strain evidence="1 2">H41</strain>
    </source>
</reference>
<evidence type="ECO:0000313" key="1">
    <source>
        <dbReference type="EMBL" id="MBN7812452.1"/>
    </source>
</evidence>
<protein>
    <recommendedName>
        <fullName evidence="3">Tat (Twin-arginine translocation) pathway signal sequence</fullName>
    </recommendedName>
</protein>